<dbReference type="FunFam" id="3.90.850.10:FF:000002">
    <property type="entry name" value="2-hydroxyhepta-2,4-diene-1,7-dioate isomerase"/>
    <property type="match status" value="1"/>
</dbReference>
<dbReference type="Pfam" id="PF10370">
    <property type="entry name" value="Rv2993c-like_N"/>
    <property type="match status" value="1"/>
</dbReference>
<dbReference type="GO" id="GO:0019752">
    <property type="term" value="P:carboxylic acid metabolic process"/>
    <property type="evidence" value="ECO:0007669"/>
    <property type="project" value="UniProtKB-ARBA"/>
</dbReference>
<dbReference type="SUPFAM" id="SSF56529">
    <property type="entry name" value="FAH"/>
    <property type="match status" value="1"/>
</dbReference>
<keyword evidence="2" id="KW-0479">Metal-binding</keyword>
<evidence type="ECO:0000259" key="3">
    <source>
        <dbReference type="Pfam" id="PF01557"/>
    </source>
</evidence>
<dbReference type="InterPro" id="IPR036663">
    <property type="entry name" value="Fumarylacetoacetase_C_sf"/>
</dbReference>
<dbReference type="GO" id="GO:0016853">
    <property type="term" value="F:isomerase activity"/>
    <property type="evidence" value="ECO:0007669"/>
    <property type="project" value="UniProtKB-ARBA"/>
</dbReference>
<dbReference type="PANTHER" id="PTHR42796:SF4">
    <property type="entry name" value="FUMARYLACETOACETATE HYDROLASE DOMAIN-CONTAINING PROTEIN 2A"/>
    <property type="match status" value="1"/>
</dbReference>
<comment type="similarity">
    <text evidence="1">Belongs to the FAH family.</text>
</comment>
<protein>
    <submittedName>
        <fullName evidence="5">Fumarylacetoacetate hydrolase family protein</fullName>
    </submittedName>
</protein>
<dbReference type="AlphaFoldDB" id="A0A9D8PRE5"/>
<evidence type="ECO:0000313" key="5">
    <source>
        <dbReference type="EMBL" id="MBN1574668.1"/>
    </source>
</evidence>
<keyword evidence="5" id="KW-0378">Hydrolase</keyword>
<dbReference type="PANTHER" id="PTHR42796">
    <property type="entry name" value="FUMARYLACETOACETATE HYDROLASE DOMAIN-CONTAINING PROTEIN 2A-RELATED"/>
    <property type="match status" value="1"/>
</dbReference>
<evidence type="ECO:0000313" key="6">
    <source>
        <dbReference type="Proteomes" id="UP000809273"/>
    </source>
</evidence>
<reference evidence="5" key="1">
    <citation type="journal article" date="2021" name="Environ. Microbiol.">
        <title>Genomic characterization of three novel Desulfobacterota classes expand the metabolic and phylogenetic diversity of the phylum.</title>
        <authorList>
            <person name="Murphy C.L."/>
            <person name="Biggerstaff J."/>
            <person name="Eichhorn A."/>
            <person name="Ewing E."/>
            <person name="Shahan R."/>
            <person name="Soriano D."/>
            <person name="Stewart S."/>
            <person name="VanMol K."/>
            <person name="Walker R."/>
            <person name="Walters P."/>
            <person name="Elshahed M.S."/>
            <person name="Youssef N.H."/>
        </authorList>
    </citation>
    <scope>NUCLEOTIDE SEQUENCE</scope>
    <source>
        <strain evidence="5">Zod_Metabat.24</strain>
    </source>
</reference>
<organism evidence="5 6">
    <name type="scientific">Candidatus Zymogenus saltonus</name>
    <dbReference type="NCBI Taxonomy" id="2844893"/>
    <lineage>
        <taxon>Bacteria</taxon>
        <taxon>Deltaproteobacteria</taxon>
        <taxon>Candidatus Zymogenia</taxon>
        <taxon>Candidatus Zymogeniales</taxon>
        <taxon>Candidatus Zymogenaceae</taxon>
        <taxon>Candidatus Zymogenus</taxon>
    </lineage>
</organism>
<gene>
    <name evidence="5" type="ORF">JW984_15835</name>
</gene>
<dbReference type="GO" id="GO:0016787">
    <property type="term" value="F:hydrolase activity"/>
    <property type="evidence" value="ECO:0007669"/>
    <property type="project" value="UniProtKB-KW"/>
</dbReference>
<dbReference type="InterPro" id="IPR011234">
    <property type="entry name" value="Fumarylacetoacetase-like_C"/>
</dbReference>
<dbReference type="Gene3D" id="3.90.850.10">
    <property type="entry name" value="Fumarylacetoacetase-like, C-terminal domain"/>
    <property type="match status" value="1"/>
</dbReference>
<evidence type="ECO:0000259" key="4">
    <source>
        <dbReference type="Pfam" id="PF10370"/>
    </source>
</evidence>
<dbReference type="Proteomes" id="UP000809273">
    <property type="component" value="Unassembled WGS sequence"/>
</dbReference>
<dbReference type="InterPro" id="IPR051121">
    <property type="entry name" value="FAH"/>
</dbReference>
<reference evidence="5" key="2">
    <citation type="submission" date="2021-01" db="EMBL/GenBank/DDBJ databases">
        <authorList>
            <person name="Hahn C.R."/>
            <person name="Youssef N.H."/>
            <person name="Elshahed M."/>
        </authorList>
    </citation>
    <scope>NUCLEOTIDE SEQUENCE</scope>
    <source>
        <strain evidence="5">Zod_Metabat.24</strain>
    </source>
</reference>
<evidence type="ECO:0000256" key="1">
    <source>
        <dbReference type="ARBA" id="ARBA00010211"/>
    </source>
</evidence>
<name>A0A9D8PRE5_9DELT</name>
<accession>A0A9D8PRE5</accession>
<feature type="domain" description="Fumarylacetoacetase-like C-terminal" evidence="3">
    <location>
        <begin position="55"/>
        <end position="248"/>
    </location>
</feature>
<dbReference type="GO" id="GO:0046872">
    <property type="term" value="F:metal ion binding"/>
    <property type="evidence" value="ECO:0007669"/>
    <property type="project" value="UniProtKB-KW"/>
</dbReference>
<evidence type="ECO:0000256" key="2">
    <source>
        <dbReference type="ARBA" id="ARBA00022723"/>
    </source>
</evidence>
<sequence>MKIVRFFADESVKYGMVEEDMIVDMGDEESFEDDFEMIRYPLSEVILLAPSTPSKVVAVGLNYLDHAEEVGMKMPESPMLFIKPSTSIIGPGEEIVLPGSSARVDYEGELGIVIGREAKKVTVEKAKDYIFGYTCLNDVTARDLQIADIQFTRAKSFDTFCPIGPWVETELDPTNLAIETTVNEKVVQSSNTKMMNWNAFELVSFISNVMTLLPGDIIATGTPPGIGPITSGDVVEITIERIGTLKNRAASDKKLD</sequence>
<dbReference type="EMBL" id="JAFGIX010000086">
    <property type="protein sequence ID" value="MBN1574668.1"/>
    <property type="molecule type" value="Genomic_DNA"/>
</dbReference>
<proteinExistence type="inferred from homology"/>
<feature type="domain" description="Rv2993c-like N-terminal" evidence="4">
    <location>
        <begin position="1"/>
        <end position="50"/>
    </location>
</feature>
<dbReference type="InterPro" id="IPR018833">
    <property type="entry name" value="Rv2993c-like_N"/>
</dbReference>
<comment type="caution">
    <text evidence="5">The sequence shown here is derived from an EMBL/GenBank/DDBJ whole genome shotgun (WGS) entry which is preliminary data.</text>
</comment>
<dbReference type="Pfam" id="PF01557">
    <property type="entry name" value="FAA_hydrolase"/>
    <property type="match status" value="1"/>
</dbReference>